<keyword evidence="2" id="KW-1185">Reference proteome</keyword>
<name>A0AAV7VWD7_PLEWA</name>
<dbReference type="AlphaFoldDB" id="A0AAV7VWD7"/>
<gene>
    <name evidence="1" type="ORF">NDU88_001031</name>
</gene>
<proteinExistence type="predicted"/>
<accession>A0AAV7VWD7</accession>
<sequence length="115" mass="12904">MLRLSANGRDEQLLRQSEAPFCSSIVCVRSDRAAHRWLSSSFPRAPRSAGAGNLDCDRQQGFLRCRRPRGAAALSVRGSLLQLPRVCEERPRCAPPAFILLPRCTQECRRWDPGL</sequence>
<dbReference type="EMBL" id="JANPWB010000002">
    <property type="protein sequence ID" value="KAJ1205603.1"/>
    <property type="molecule type" value="Genomic_DNA"/>
</dbReference>
<comment type="caution">
    <text evidence="1">The sequence shown here is derived from an EMBL/GenBank/DDBJ whole genome shotgun (WGS) entry which is preliminary data.</text>
</comment>
<evidence type="ECO:0000313" key="1">
    <source>
        <dbReference type="EMBL" id="KAJ1205603.1"/>
    </source>
</evidence>
<evidence type="ECO:0000313" key="2">
    <source>
        <dbReference type="Proteomes" id="UP001066276"/>
    </source>
</evidence>
<dbReference type="Proteomes" id="UP001066276">
    <property type="component" value="Chromosome 1_2"/>
</dbReference>
<organism evidence="1 2">
    <name type="scientific">Pleurodeles waltl</name>
    <name type="common">Iberian ribbed newt</name>
    <dbReference type="NCBI Taxonomy" id="8319"/>
    <lineage>
        <taxon>Eukaryota</taxon>
        <taxon>Metazoa</taxon>
        <taxon>Chordata</taxon>
        <taxon>Craniata</taxon>
        <taxon>Vertebrata</taxon>
        <taxon>Euteleostomi</taxon>
        <taxon>Amphibia</taxon>
        <taxon>Batrachia</taxon>
        <taxon>Caudata</taxon>
        <taxon>Salamandroidea</taxon>
        <taxon>Salamandridae</taxon>
        <taxon>Pleurodelinae</taxon>
        <taxon>Pleurodeles</taxon>
    </lineage>
</organism>
<protein>
    <submittedName>
        <fullName evidence="1">Uncharacterized protein</fullName>
    </submittedName>
</protein>
<reference evidence="1" key="1">
    <citation type="journal article" date="2022" name="bioRxiv">
        <title>Sequencing and chromosome-scale assembly of the giantPleurodeles waltlgenome.</title>
        <authorList>
            <person name="Brown T."/>
            <person name="Elewa A."/>
            <person name="Iarovenko S."/>
            <person name="Subramanian E."/>
            <person name="Araus A.J."/>
            <person name="Petzold A."/>
            <person name="Susuki M."/>
            <person name="Suzuki K.-i.T."/>
            <person name="Hayashi T."/>
            <person name="Toyoda A."/>
            <person name="Oliveira C."/>
            <person name="Osipova E."/>
            <person name="Leigh N.D."/>
            <person name="Simon A."/>
            <person name="Yun M.H."/>
        </authorList>
    </citation>
    <scope>NUCLEOTIDE SEQUENCE</scope>
    <source>
        <strain evidence="1">20211129_DDA</strain>
        <tissue evidence="1">Liver</tissue>
    </source>
</reference>